<evidence type="ECO:0000313" key="4">
    <source>
        <dbReference type="Proteomes" id="UP000016930"/>
    </source>
</evidence>
<dbReference type="HOGENOM" id="CLU_393319_0_0_1"/>
<evidence type="ECO:0008006" key="5">
    <source>
        <dbReference type="Google" id="ProtNLM"/>
    </source>
</evidence>
<feature type="region of interest" description="Disordered" evidence="2">
    <location>
        <begin position="95"/>
        <end position="257"/>
    </location>
</feature>
<feature type="compositionally biased region" description="Pro residues" evidence="2">
    <location>
        <begin position="426"/>
        <end position="436"/>
    </location>
</feature>
<dbReference type="EMBL" id="KB445813">
    <property type="protein sequence ID" value="EMD32054.1"/>
    <property type="molecule type" value="Genomic_DNA"/>
</dbReference>
<dbReference type="AlphaFoldDB" id="M2P9E8"/>
<dbReference type="OrthoDB" id="2670565at2759"/>
<accession>M2P9E8</accession>
<feature type="compositionally biased region" description="Basic and acidic residues" evidence="2">
    <location>
        <begin position="117"/>
        <end position="129"/>
    </location>
</feature>
<dbReference type="Proteomes" id="UP000016930">
    <property type="component" value="Unassembled WGS sequence"/>
</dbReference>
<feature type="compositionally biased region" description="Low complexity" evidence="2">
    <location>
        <begin position="130"/>
        <end position="160"/>
    </location>
</feature>
<protein>
    <recommendedName>
        <fullName evidence="5">RRM domain-containing protein</fullName>
    </recommendedName>
</protein>
<gene>
    <name evidence="3" type="ORF">CERSUDRAFT_126972</name>
</gene>
<evidence type="ECO:0000313" key="3">
    <source>
        <dbReference type="EMBL" id="EMD32054.1"/>
    </source>
</evidence>
<organism evidence="3 4">
    <name type="scientific">Ceriporiopsis subvermispora (strain B)</name>
    <name type="common">White-rot fungus</name>
    <name type="synonym">Gelatoporia subvermispora</name>
    <dbReference type="NCBI Taxonomy" id="914234"/>
    <lineage>
        <taxon>Eukaryota</taxon>
        <taxon>Fungi</taxon>
        <taxon>Dikarya</taxon>
        <taxon>Basidiomycota</taxon>
        <taxon>Agaricomycotina</taxon>
        <taxon>Agaricomycetes</taxon>
        <taxon>Polyporales</taxon>
        <taxon>Gelatoporiaceae</taxon>
        <taxon>Gelatoporia</taxon>
    </lineage>
</organism>
<evidence type="ECO:0000256" key="1">
    <source>
        <dbReference type="SAM" id="Coils"/>
    </source>
</evidence>
<sequence length="639" mass="69641">MNANSKRSDRVVFVETNKSQREVCDLFSRCGRIWSMYPCDAHRDDAGWFVEYCDQTSARNACMLQTSDTKVHILAFSPQLQAQFTAVAWPLPSSSSVRKNKQDYMEGATPPPPPKRPRYDYRNRSDPRSGRQSNGGNRGRWGSRSSPSIRSSPMSVSPLSHKGDNANCSFSFRVPTLSRTDSDKENQRSAFPQPHEARSRFQPMSHTAALRGDSPHSASASTAMTSQHVKTESSDASVSLPIPSCPPRSRDACPPEGVTLALQPKQNLPCSEGPSRSPPLILSYQGKRANCDLGSLKEDPEGVITVLKATASDSLERDKWMIVASYYRSKGNLKAALAVVSAMVEVMTSSVVGLESQALKPAYLMLASCHTDLGKQARLSPDVPEDVSKVHYERATEYLRRVYGVFASEAPPPPLAEPARIDVPRPSSPAPRAPKAPPERRTPTAPASVLRSPQSHLTPSRRPSSDPRIHMLERELHSLRDRHTNQTKHLASVRASIRSLEDALAGEQRLRRRAERELASAQRSENFALEQCRREVETRREAEAARDAARASAEEVRGCVERAKETERRARDCFGRLGILFMGAARGEMNSAMFGGGSGSVTPTAGFGAVLGMGPEGLQGGQGSVAGSVMAGGAIGGER</sequence>
<name>M2P9E8_CERS8</name>
<feature type="compositionally biased region" description="Polar residues" evidence="2">
    <location>
        <begin position="216"/>
        <end position="228"/>
    </location>
</feature>
<keyword evidence="4" id="KW-1185">Reference proteome</keyword>
<feature type="coiled-coil region" evidence="1">
    <location>
        <begin position="497"/>
        <end position="531"/>
    </location>
</feature>
<keyword evidence="1" id="KW-0175">Coiled coil</keyword>
<feature type="compositionally biased region" description="Polar residues" evidence="2">
    <location>
        <begin position="451"/>
        <end position="462"/>
    </location>
</feature>
<evidence type="ECO:0000256" key="2">
    <source>
        <dbReference type="SAM" id="MobiDB-lite"/>
    </source>
</evidence>
<proteinExistence type="predicted"/>
<reference evidence="3 4" key="1">
    <citation type="journal article" date="2012" name="Proc. Natl. Acad. Sci. U.S.A.">
        <title>Comparative genomics of Ceriporiopsis subvermispora and Phanerochaete chrysosporium provide insight into selective ligninolysis.</title>
        <authorList>
            <person name="Fernandez-Fueyo E."/>
            <person name="Ruiz-Duenas F.J."/>
            <person name="Ferreira P."/>
            <person name="Floudas D."/>
            <person name="Hibbett D.S."/>
            <person name="Canessa P."/>
            <person name="Larrondo L.F."/>
            <person name="James T.Y."/>
            <person name="Seelenfreund D."/>
            <person name="Lobos S."/>
            <person name="Polanco R."/>
            <person name="Tello M."/>
            <person name="Honda Y."/>
            <person name="Watanabe T."/>
            <person name="Watanabe T."/>
            <person name="Ryu J.S."/>
            <person name="Kubicek C.P."/>
            <person name="Schmoll M."/>
            <person name="Gaskell J."/>
            <person name="Hammel K.E."/>
            <person name="St John F.J."/>
            <person name="Vanden Wymelenberg A."/>
            <person name="Sabat G."/>
            <person name="Splinter BonDurant S."/>
            <person name="Syed K."/>
            <person name="Yadav J.S."/>
            <person name="Doddapaneni H."/>
            <person name="Subramanian V."/>
            <person name="Lavin J.L."/>
            <person name="Oguiza J.A."/>
            <person name="Perez G."/>
            <person name="Pisabarro A.G."/>
            <person name="Ramirez L."/>
            <person name="Santoyo F."/>
            <person name="Master E."/>
            <person name="Coutinho P.M."/>
            <person name="Henrissat B."/>
            <person name="Lombard V."/>
            <person name="Magnuson J.K."/>
            <person name="Kuees U."/>
            <person name="Hori C."/>
            <person name="Igarashi K."/>
            <person name="Samejima M."/>
            <person name="Held B.W."/>
            <person name="Barry K.W."/>
            <person name="LaButti K.M."/>
            <person name="Lapidus A."/>
            <person name="Lindquist E.A."/>
            <person name="Lucas S.M."/>
            <person name="Riley R."/>
            <person name="Salamov A.A."/>
            <person name="Hoffmeister D."/>
            <person name="Schwenk D."/>
            <person name="Hadar Y."/>
            <person name="Yarden O."/>
            <person name="de Vries R.P."/>
            <person name="Wiebenga A."/>
            <person name="Stenlid J."/>
            <person name="Eastwood D."/>
            <person name="Grigoriev I.V."/>
            <person name="Berka R.M."/>
            <person name="Blanchette R.A."/>
            <person name="Kersten P."/>
            <person name="Martinez A.T."/>
            <person name="Vicuna R."/>
            <person name="Cullen D."/>
        </authorList>
    </citation>
    <scope>NUCLEOTIDE SEQUENCE [LARGE SCALE GENOMIC DNA]</scope>
    <source>
        <strain evidence="3 4">B</strain>
    </source>
</reference>
<feature type="region of interest" description="Disordered" evidence="2">
    <location>
        <begin position="413"/>
        <end position="468"/>
    </location>
</feature>